<evidence type="ECO:0000313" key="3">
    <source>
        <dbReference type="Proteomes" id="UP000326178"/>
    </source>
</evidence>
<evidence type="ECO:0000313" key="2">
    <source>
        <dbReference type="EMBL" id="QEU74245.1"/>
    </source>
</evidence>
<protein>
    <recommendedName>
        <fullName evidence="4">AG1 protein</fullName>
    </recommendedName>
</protein>
<proteinExistence type="predicted"/>
<dbReference type="EMBL" id="CP023702">
    <property type="protein sequence ID" value="QEU74245.1"/>
    <property type="molecule type" value="Genomic_DNA"/>
</dbReference>
<dbReference type="RefSeq" id="WP_150489539.1">
    <property type="nucleotide sequence ID" value="NZ_BMUV01000006.1"/>
</dbReference>
<accession>A0A5J6FH37</accession>
<gene>
    <name evidence="2" type="ORF">CP967_21625</name>
</gene>
<name>A0A5J6FH37_9ACTN</name>
<dbReference type="Proteomes" id="UP000326178">
    <property type="component" value="Chromosome"/>
</dbReference>
<reference evidence="2 3" key="1">
    <citation type="submission" date="2017-09" db="EMBL/GenBank/DDBJ databases">
        <authorList>
            <person name="Lee N."/>
            <person name="Cho B.-K."/>
        </authorList>
    </citation>
    <scope>NUCLEOTIDE SEQUENCE [LARGE SCALE GENOMIC DNA]</scope>
    <source>
        <strain evidence="2 3">ATCC 12769</strain>
    </source>
</reference>
<keyword evidence="3" id="KW-1185">Reference proteome</keyword>
<feature type="region of interest" description="Disordered" evidence="1">
    <location>
        <begin position="14"/>
        <end position="43"/>
    </location>
</feature>
<sequence length="149" mass="16017">MAWDEWEQLKSDAAERRATRMRLNQLPPEAGGGPPPQGDLKVNQKDLAEIGNAAFLLYGDLEKTGDHARASTQKAASGLTSETFALGAALDHVASRWIDQVRSLLDACAHISNHLDFTKGAHAGDEVYISTVISGIDTLDKGFDERAGS</sequence>
<dbReference type="AlphaFoldDB" id="A0A5J6FH37"/>
<evidence type="ECO:0000256" key="1">
    <source>
        <dbReference type="SAM" id="MobiDB-lite"/>
    </source>
</evidence>
<dbReference type="OrthoDB" id="4313158at2"/>
<dbReference type="KEGG" id="snk:CP967_21625"/>
<organism evidence="2 3">
    <name type="scientific">Streptomyces nitrosporeus</name>
    <dbReference type="NCBI Taxonomy" id="28894"/>
    <lineage>
        <taxon>Bacteria</taxon>
        <taxon>Bacillati</taxon>
        <taxon>Actinomycetota</taxon>
        <taxon>Actinomycetes</taxon>
        <taxon>Kitasatosporales</taxon>
        <taxon>Streptomycetaceae</taxon>
        <taxon>Streptomyces</taxon>
    </lineage>
</organism>
<evidence type="ECO:0008006" key="4">
    <source>
        <dbReference type="Google" id="ProtNLM"/>
    </source>
</evidence>